<name>A0A6A2V8G6_9BIFI</name>
<evidence type="ECO:0000313" key="2">
    <source>
        <dbReference type="Proteomes" id="UP000440041"/>
    </source>
</evidence>
<comment type="caution">
    <text evidence="1">The sequence shown here is derived from an EMBL/GenBank/DDBJ whole genome shotgun (WGS) entry which is preliminary data.</text>
</comment>
<dbReference type="AlphaFoldDB" id="A0A6A2V8G6"/>
<gene>
    <name evidence="1" type="ORF">DSM100238_0970</name>
</gene>
<sequence>MWRRSTRGVDVYPPLDADNAANGLSVTNFTKVASSRELVPVLGLRVMLEKSKPATMGGLEKKKGGRREGDVPAPLKVKLVGGRSTFMLPRVVVGGKDPWLTYSQ</sequence>
<keyword evidence="2" id="KW-1185">Reference proteome</keyword>
<accession>A0A6A2V8G6</accession>
<evidence type="ECO:0000313" key="1">
    <source>
        <dbReference type="EMBL" id="KAB8298477.1"/>
    </source>
</evidence>
<dbReference type="Proteomes" id="UP000440041">
    <property type="component" value="Unassembled WGS sequence"/>
</dbReference>
<proteinExistence type="predicted"/>
<reference evidence="1 2" key="1">
    <citation type="submission" date="2019-09" db="EMBL/GenBank/DDBJ databases">
        <title>Characterization of the phylogenetic diversity of two novel species belonging to the genus Bifidobacterium: Bifidobacterium cebidarum sp. nov. and Bifidobacterium leontopitheci sp. nov.</title>
        <authorList>
            <person name="Lugli G.A."/>
            <person name="Duranti S."/>
            <person name="Milani C."/>
            <person name="Turroni F."/>
            <person name="Ventura M."/>
        </authorList>
    </citation>
    <scope>NUCLEOTIDE SEQUENCE [LARGE SCALE GENOMIC DNA]</scope>
    <source>
        <strain evidence="1 2">DSM 100238</strain>
    </source>
</reference>
<dbReference type="EMBL" id="WBSO01000005">
    <property type="protein sequence ID" value="KAB8298477.1"/>
    <property type="molecule type" value="Genomic_DNA"/>
</dbReference>
<protein>
    <submittedName>
        <fullName evidence="1">Uncharacterized protein</fullName>
    </submittedName>
</protein>
<organism evidence="1 2">
    <name type="scientific">Bifidobacterium apri</name>
    <dbReference type="NCBI Taxonomy" id="1769423"/>
    <lineage>
        <taxon>Bacteria</taxon>
        <taxon>Bacillati</taxon>
        <taxon>Actinomycetota</taxon>
        <taxon>Actinomycetes</taxon>
        <taxon>Bifidobacteriales</taxon>
        <taxon>Bifidobacteriaceae</taxon>
        <taxon>Bifidobacterium</taxon>
    </lineage>
</organism>